<feature type="transmembrane region" description="Helical" evidence="1">
    <location>
        <begin position="299"/>
        <end position="318"/>
    </location>
</feature>
<feature type="transmembrane region" description="Helical" evidence="1">
    <location>
        <begin position="127"/>
        <end position="144"/>
    </location>
</feature>
<feature type="transmembrane region" description="Helical" evidence="1">
    <location>
        <begin position="362"/>
        <end position="379"/>
    </location>
</feature>
<feature type="transmembrane region" description="Helical" evidence="1">
    <location>
        <begin position="391"/>
        <end position="412"/>
    </location>
</feature>
<feature type="transmembrane region" description="Helical" evidence="1">
    <location>
        <begin position="457"/>
        <end position="476"/>
    </location>
</feature>
<sequence length="641" mass="68473">MTTPPRSSGWDIRLLSILITITALAMIAYHVMIVQHPVFGELMSQNTHLGFALVLVMLHLARWAGRWWWRAAYVMGALLSLFLVIYMAVEYERLDMYAGFPEFRDVLVGIALITLVIALTWRTFGAIFPALVMAGIAYALWGHHLPGIMGHPPLKLDFVVSNLSVGFQGIYGMLLSVSVNVIFLLVIFGAIFGATGVTQFFMTFGTLLSRHLRGGAGQTAVFSSSFVGMVNGVAAANVAITGAYTIPVMKKSGFSGEQAAAIEAMASTGGQLTPPIMGIAVFIMANFLGISYAQLMSKALVPALAYYAIAVLGVMLIASRRGIPLSTAAVDWSMLRRGAPVFLLPMAVLTGMLFMHHTVGKAAVWSIITLLAVSCARRATRPAWRDLLQQLEGGAVLAATFAVATACIGILVKCMTFTGLATKLSMVITAVAGQSLLPTLVMVMVLSIFLSASTPTVIAYVVVAFLAAPVLTELGVDQTVAHFFVFYYAVLATVTPPVAGAAMVGSQIARADYLKSAWESFKLVGPFYILPFFMVRNPVILLEAQPLHQAVMALCGLTVAMFGIMCLAQRFCLVKLGGKDAAVVAVAVIAATIGGFYHSSAAMVFSLIVAVGFLTVQFRKRRRSVILPRFTGAAPSSNTPS</sequence>
<keyword evidence="1" id="KW-1133">Transmembrane helix</keyword>
<protein>
    <submittedName>
        <fullName evidence="3">TRAP transporter fused permease subunit</fullName>
    </submittedName>
</protein>
<keyword evidence="4" id="KW-1185">Reference proteome</keyword>
<organism evidence="3 4">
    <name type="scientific">Desulfatitalea alkaliphila</name>
    <dbReference type="NCBI Taxonomy" id="2929485"/>
    <lineage>
        <taxon>Bacteria</taxon>
        <taxon>Pseudomonadati</taxon>
        <taxon>Thermodesulfobacteriota</taxon>
        <taxon>Desulfobacteria</taxon>
        <taxon>Desulfobacterales</taxon>
        <taxon>Desulfosarcinaceae</taxon>
        <taxon>Desulfatitalea</taxon>
    </lineage>
</organism>
<dbReference type="AlphaFoldDB" id="A0AA41UK29"/>
<feature type="transmembrane region" description="Helical" evidence="1">
    <location>
        <begin position="71"/>
        <end position="91"/>
    </location>
</feature>
<dbReference type="NCBIfam" id="TIGR02123">
    <property type="entry name" value="TRAP_fused"/>
    <property type="match status" value="1"/>
</dbReference>
<comment type="caution">
    <text evidence="3">The sequence shown here is derived from an EMBL/GenBank/DDBJ whole genome shotgun (WGS) entry which is preliminary data.</text>
</comment>
<name>A0AA41UK29_9BACT</name>
<dbReference type="PANTHER" id="PTHR43849:SF2">
    <property type="entry name" value="BLL3936 PROTEIN"/>
    <property type="match status" value="1"/>
</dbReference>
<proteinExistence type="predicted"/>
<dbReference type="EMBL" id="JALJRB010000010">
    <property type="protein sequence ID" value="MCJ8501042.1"/>
    <property type="molecule type" value="Genomic_DNA"/>
</dbReference>
<feature type="transmembrane region" description="Helical" evidence="1">
    <location>
        <begin position="516"/>
        <end position="535"/>
    </location>
</feature>
<evidence type="ECO:0000313" key="4">
    <source>
        <dbReference type="Proteomes" id="UP001165427"/>
    </source>
</evidence>
<feature type="transmembrane region" description="Helical" evidence="1">
    <location>
        <begin position="482"/>
        <end position="504"/>
    </location>
</feature>
<keyword evidence="1" id="KW-0812">Transmembrane</keyword>
<dbReference type="Pfam" id="PF06808">
    <property type="entry name" value="DctM"/>
    <property type="match status" value="1"/>
</dbReference>
<gene>
    <name evidence="3" type="ORF">MRX98_10705</name>
</gene>
<feature type="transmembrane region" description="Helical" evidence="1">
    <location>
        <begin position="46"/>
        <end position="65"/>
    </location>
</feature>
<feature type="transmembrane region" description="Helical" evidence="1">
    <location>
        <begin position="181"/>
        <end position="204"/>
    </location>
</feature>
<dbReference type="InterPro" id="IPR011853">
    <property type="entry name" value="TRAP_DctM-Dct_fused"/>
</dbReference>
<evidence type="ECO:0000259" key="2">
    <source>
        <dbReference type="Pfam" id="PF06808"/>
    </source>
</evidence>
<accession>A0AA41UK29</accession>
<dbReference type="PANTHER" id="PTHR43849">
    <property type="entry name" value="BLL3936 PROTEIN"/>
    <property type="match status" value="1"/>
</dbReference>
<feature type="transmembrane region" description="Helical" evidence="1">
    <location>
        <begin position="12"/>
        <end position="34"/>
    </location>
</feature>
<evidence type="ECO:0000256" key="1">
    <source>
        <dbReference type="SAM" id="Phobius"/>
    </source>
</evidence>
<feature type="transmembrane region" description="Helical" evidence="1">
    <location>
        <begin position="339"/>
        <end position="356"/>
    </location>
</feature>
<dbReference type="Proteomes" id="UP001165427">
    <property type="component" value="Unassembled WGS sequence"/>
</dbReference>
<keyword evidence="1" id="KW-0472">Membrane</keyword>
<evidence type="ECO:0000313" key="3">
    <source>
        <dbReference type="EMBL" id="MCJ8501042.1"/>
    </source>
</evidence>
<feature type="domain" description="TRAP C4-dicarboxylate transport system permease DctM subunit" evidence="2">
    <location>
        <begin position="145"/>
        <end position="529"/>
    </location>
</feature>
<dbReference type="InterPro" id="IPR010656">
    <property type="entry name" value="DctM"/>
</dbReference>
<feature type="transmembrane region" description="Helical" evidence="1">
    <location>
        <begin position="424"/>
        <end position="450"/>
    </location>
</feature>
<feature type="transmembrane region" description="Helical" evidence="1">
    <location>
        <begin position="103"/>
        <end position="121"/>
    </location>
</feature>
<feature type="transmembrane region" description="Helical" evidence="1">
    <location>
        <begin position="580"/>
        <end position="597"/>
    </location>
</feature>
<reference evidence="3" key="1">
    <citation type="submission" date="2022-04" db="EMBL/GenBank/DDBJ databases">
        <title>Desulfatitalea alkaliphila sp. nov., a novel anaerobic sulfate-reducing bacterium isolated from terrestrial mud volcano, Taman Peninsula, Russia.</title>
        <authorList>
            <person name="Khomyakova M.A."/>
            <person name="Merkel A.Y."/>
            <person name="Slobodkin A.I."/>
        </authorList>
    </citation>
    <scope>NUCLEOTIDE SEQUENCE</scope>
    <source>
        <strain evidence="3">M08but</strain>
    </source>
</reference>
<dbReference type="RefSeq" id="WP_246907091.1">
    <property type="nucleotide sequence ID" value="NZ_JALJRB010000010.1"/>
</dbReference>
<feature type="transmembrane region" description="Helical" evidence="1">
    <location>
        <begin position="547"/>
        <end position="568"/>
    </location>
</feature>
<feature type="transmembrane region" description="Helical" evidence="1">
    <location>
        <begin position="275"/>
        <end position="293"/>
    </location>
</feature>